<dbReference type="eggNOG" id="KOG0500">
    <property type="taxonomic scope" value="Eukaryota"/>
</dbReference>
<evidence type="ECO:0000259" key="10">
    <source>
        <dbReference type="PROSITE" id="PS50042"/>
    </source>
</evidence>
<dbReference type="PROSITE" id="PS50042">
    <property type="entry name" value="CNMP_BINDING_3"/>
    <property type="match status" value="4"/>
</dbReference>
<dbReference type="PANTHER" id="PTHR45638">
    <property type="entry name" value="CYCLIC NUCLEOTIDE-GATED CATION CHANNEL SUBUNIT A"/>
    <property type="match status" value="1"/>
</dbReference>
<dbReference type="PANTHER" id="PTHR45638:SF11">
    <property type="entry name" value="CYCLIC NUCLEOTIDE-GATED CATION CHANNEL SUBUNIT A"/>
    <property type="match status" value="1"/>
</dbReference>
<dbReference type="Gene3D" id="1.10.287.70">
    <property type="match status" value="4"/>
</dbReference>
<feature type="transmembrane region" description="Helical" evidence="9">
    <location>
        <begin position="2357"/>
        <end position="2381"/>
    </location>
</feature>
<gene>
    <name evidence="11" type="ORF">TTHERM_00647430</name>
</gene>
<feature type="transmembrane region" description="Helical" evidence="9">
    <location>
        <begin position="1635"/>
        <end position="1656"/>
    </location>
</feature>
<dbReference type="Gene3D" id="2.60.120.10">
    <property type="entry name" value="Jelly Rolls"/>
    <property type="match status" value="4"/>
</dbReference>
<evidence type="ECO:0000256" key="5">
    <source>
        <dbReference type="ARBA" id="ARBA00023065"/>
    </source>
</evidence>
<evidence type="ECO:0000256" key="8">
    <source>
        <dbReference type="SAM" id="Coils"/>
    </source>
</evidence>
<dbReference type="InterPro" id="IPR018490">
    <property type="entry name" value="cNMP-bd_dom_sf"/>
</dbReference>
<dbReference type="InParanoid" id="I7MMY3"/>
<dbReference type="InterPro" id="IPR005821">
    <property type="entry name" value="Ion_trans_dom"/>
</dbReference>
<dbReference type="GO" id="GO:0005221">
    <property type="term" value="F:intracellularly cyclic nucleotide-activated monoatomic cation channel activity"/>
    <property type="evidence" value="ECO:0007669"/>
    <property type="project" value="InterPro"/>
</dbReference>
<dbReference type="SUPFAM" id="SSF51206">
    <property type="entry name" value="cAMP-binding domain-like"/>
    <property type="match status" value="4"/>
</dbReference>
<keyword evidence="3 9" id="KW-0812">Transmembrane</keyword>
<keyword evidence="5" id="KW-0406">Ion transport</keyword>
<feature type="transmembrane region" description="Helical" evidence="9">
    <location>
        <begin position="2217"/>
        <end position="2238"/>
    </location>
</feature>
<feature type="transmembrane region" description="Helical" evidence="9">
    <location>
        <begin position="121"/>
        <end position="145"/>
    </location>
</feature>
<evidence type="ECO:0000256" key="1">
    <source>
        <dbReference type="ARBA" id="ARBA00004141"/>
    </source>
</evidence>
<evidence type="ECO:0000256" key="7">
    <source>
        <dbReference type="ARBA" id="ARBA00023286"/>
    </source>
</evidence>
<keyword evidence="2" id="KW-0813">Transport</keyword>
<dbReference type="InterPro" id="IPR000595">
    <property type="entry name" value="cNMP-bd_dom"/>
</dbReference>
<dbReference type="EMBL" id="GG662245">
    <property type="protein sequence ID" value="EAS07210.2"/>
    <property type="molecule type" value="Genomic_DNA"/>
</dbReference>
<evidence type="ECO:0000313" key="11">
    <source>
        <dbReference type="EMBL" id="EAS07210.2"/>
    </source>
</evidence>
<protein>
    <submittedName>
        <fullName evidence="11">Cyclic nucleotide-binding domain protein</fullName>
    </submittedName>
</protein>
<feature type="transmembrane region" description="Helical" evidence="9">
    <location>
        <begin position="195"/>
        <end position="214"/>
    </location>
</feature>
<evidence type="ECO:0000256" key="2">
    <source>
        <dbReference type="ARBA" id="ARBA00022448"/>
    </source>
</evidence>
<keyword evidence="12" id="KW-1185">Reference proteome</keyword>
<keyword evidence="7" id="KW-1071">Ligand-gated ion channel</keyword>
<feature type="transmembrane region" description="Helical" evidence="9">
    <location>
        <begin position="528"/>
        <end position="556"/>
    </location>
</feature>
<dbReference type="eggNOG" id="KOG0498">
    <property type="taxonomic scope" value="Eukaryota"/>
</dbReference>
<dbReference type="InterPro" id="IPR050866">
    <property type="entry name" value="CNG_cation_channel"/>
</dbReference>
<feature type="transmembrane region" description="Helical" evidence="9">
    <location>
        <begin position="770"/>
        <end position="789"/>
    </location>
</feature>
<feature type="transmembrane region" description="Helical" evidence="9">
    <location>
        <begin position="1570"/>
        <end position="1587"/>
    </location>
</feature>
<feature type="coiled-coil region" evidence="8">
    <location>
        <begin position="1137"/>
        <end position="1164"/>
    </location>
</feature>
<feature type="transmembrane region" description="Helical" evidence="9">
    <location>
        <begin position="680"/>
        <end position="701"/>
    </location>
</feature>
<sequence>MYIIVGISVEFIYLVNLVLIIAVRNKQNNMHYYFFTYLKFNNFYQGFVSLINLISLIPTHFIVIVYLKYKQDPGVSQLEIDIPKVVNLILVTKLLRYVNIKEFLAKFEHLIKFLDFNKLTFFRIFVTLLQLLQIIHLFACCFVFYNIYIGSGYFSITQYDVSGDYIKYVIGLEWAVESMIGSCFGDVYPHTDGEIFLTFFSMIAGAVFYCKIFSDFNSIIQINQQFTLELRDKEKQAYFIANNKQVSQRTFEKIQYFYNNFEEGQKILMYYSIIKELPSQLKQEVLQKFQQSLVQKVQIFNLGQTEFVNKMIQKMYPQVAVKDDFVLKMGESAQDFFILAKGKVEIINRDKKKVIRVLEPGAYFGEIAILINQHRTCFAKAQNDCIFMCIKKDDFLGILNQFPQIKNFLIKVAQQRMGTINYEENNQNRIIDKIQTKKLNFYSKIVNQDSNDSLVMRRMQILTTQNNNQSHEDLFSQKTIQNNTQNNQLQTINNEEESFMGDSIYTSFKNEHLNRKIKNLKQQKNLKVLILNSQAMFCWAMVLLLCLTYNLFYSLYSIFFSDDLQTKPLLLIETLSFFINLIDSVIFSKLSTFSKKNKDFILNNKQILFKYLNKEFFFDVLATVPFPNIYELVCGENEFMDNMLFIRLFRLLRLIKFRRLQQYIYILQEQYKTNFKYGTFFKLAYVYFFLNHLNACIMYIICKFEYDRNLVNSLGFQMNITSIRQERPFMYTHVYINFLYWSFCVSTQGAYGDISAISAIEKTYQNIVNVFFKIFFCYVFANLASINTVSKNMREQYLEELDSFKYWSKLIGLPSEIENRIIKIYNYRWNHQKGVDEKQLEESLLPDSIKNKMMNKRMKFIIQLVNPLQNQKLMSIQILFLKRFEKVLITQGEYVFKKGDLAEEIYFIEEGIVQIINIKCSNNNKKEEEILAEISSQGYFGGIEFINEVPSLRKVSARAKTNISLFLLTMEKYSQFISEYPDAKLFIKNIYRQTSQNKKKKKQFDDQELQNNIFSQNKQKEISQNFLSFESIQINDLNEDHYDNNQTNLNKEVNSKLKIQLIQQQEKYINLNKQIIYRDDENEQTKYYNDLIGSVIQTQLLEQKVQFQVLSTTEKKQNKKNAQNSLLFEQEFGIEQNKNIKENNEEMQKNLSNLTNSNQSNQIQQKKQNKSLSINKIAHSQFEEQQQQNTLKYIEDQGQTQIQDQKRLSLIYFDDSNDFTNYQKQQNINVNIQSLNSQRNPSQNQIIVINSSSISSSSSSSSQHKQPQIQYNFNGLGQTNNNNQSIQVDNYFKQKEKTVSLEDILQYNKFQSKEENIFTASNTSFVGENQQLLFSTKNNQKKFQFDQQGLTNQLQKATESEQFNIDFNQNDLSFLGIQLEISDNEKVQKYFNQNYEFQDQAEGISKLTQNYDILFEANEIEQILETINFQSEFREYNFDSDQNEFEQIQKNIDIIETDLNIISNQQNVLGFNNSYQTIKQLDKTVSYSQLSISLEETIIQNKFNEFNEEQNIIQKQEKLTQTGNKLSCLFIRAGQIFSKIDYLISFNQLYFTIIIPLNLAFQYFSFANPILIAIEILVIINELRYFLQLINSYKNVKVTNSKLKATNSQNQQNSSSEFKEQKYSLKILKKKQDQACLMVILEVLLLVPFSVIFDLIQIEELNSSFEITFLKLIRIIPYFRIFNIFSKLKKKNIYLYKVIETLILYILLCHVLGCIFILLGKIESDFNSSWMIKVPAPQKNFPKNIRAQLNISNESLYLHAIYWAYVTTSHVGVGDVTGVNLREKVFSILVMYISTFTHIIFFGNLASMAKEAAFVLKIKLEQKYEKIFQTISLFNLTSFKIQLDTYINFIWNDSYGLDENQILEKIPFSLKVEIFKNRYKNCINQTFIFKSNSWQVDMDIVHSILRFMKVKIFLSNDIIAEAGKSYEDLYIFLQGKYVAYQLNGKKAFEASVGDFFGGSQTDSPLTIYYQAKTICKVGVIDKQYVKYLQQIFPDWYEKIIDKQKKINQNFLFDLSFFQEDYYYHQEKTQNRFIVNNKNQLIDFSYSVKLLDHYKYVATSFFEVEVAVDNDEDNKNNLQNIQILNQINTTEEDDSESEGLNKEQNPNEVSIGIKKSLQQANQNNNNWAKKNEDRKRSVLFEFQNISIHKSNFFDDSSQKSDSYHRPFIICLPYKAQASSKSTLAKDMIILHFNYIYKLAFIKDSKYNYFLHPYSSASYYVQLINLLFTIYSLIFTPIYVCFEVELSTLPLVFEVIHTVYQFIELFIDLRTPYFKQGLLVTNSKKILSYLWEKSNFKLRIACLLPLNLIFWQVSLDYQERSFVLKLIFLLLRGIRLLQIFNLDSILVRIQTHNKSKQKALGMLVGFLHVLIIWHYFSSLWIWYVYNISAPQFPQSNWVDANNLQNADLISKILNGLFFVMSIATTCGYPNMKSYNDIERIFFIFTIYFGNAIIAYDFGLIAAQSLLLPEKYQEIDKKIKQFKILLNIGNDNNKNINLTKLHKKIELSYLYKLYSNVFIEDQLKQIRLLIPQTLYDQLLYSHQAKYLQKIPLLLELSKFSQFRNIQKHIELKVFLPYDYIIKKDSKNGNLCFVSKGNVNILSPKEDAVIHTLYEGDFFSSVTLTKYGKTTSCRIFTSNIAEIVQIKHKNVKLMFEIFPEFQNTIYKHARRQICVPIAQNQVRLNLLSDYQEEAFSQINTIRSKMHTKFINKDFNDNINIFFTQDYEEQQIFKNFISSKINFLDQKQQQVQSEIQIRKKSEFFHSNISEIQQQQFNEIDQVQISQIPFSQESIFSDNPGFHIKRKNNVNKKKQFLLEDDDGCFQVNNPSYQQTESTKNVSDKQICIDPYQRNNQQQNIAFFRSKSSKNVSKKYHPSYFKKQNSQLNQLKEDLLISEFDLNNQNQGQDQLNNIQKLNSLQQSLIFNDEAFIDYKDLKQTDGDNNQQLNEEKIDEASNLKNDDQKYRSKKQLNNYQRKFQLYKNIQNEHEKDQLNVNKNSNRKFSSFELTKNNQEF</sequence>
<dbReference type="Proteomes" id="UP000009168">
    <property type="component" value="Unassembled WGS sequence"/>
</dbReference>
<organism evidence="11 12">
    <name type="scientific">Tetrahymena thermophila (strain SB210)</name>
    <dbReference type="NCBI Taxonomy" id="312017"/>
    <lineage>
        <taxon>Eukaryota</taxon>
        <taxon>Sar</taxon>
        <taxon>Alveolata</taxon>
        <taxon>Ciliophora</taxon>
        <taxon>Intramacronucleata</taxon>
        <taxon>Oligohymenophorea</taxon>
        <taxon>Hymenostomatida</taxon>
        <taxon>Tetrahymenina</taxon>
        <taxon>Tetrahymenidae</taxon>
        <taxon>Tetrahymena</taxon>
    </lineage>
</organism>
<feature type="transmembrane region" description="Helical" evidence="9">
    <location>
        <begin position="1698"/>
        <end position="1719"/>
    </location>
</feature>
<feature type="domain" description="Cyclic nucleotide-binding" evidence="10">
    <location>
        <begin position="299"/>
        <end position="416"/>
    </location>
</feature>
<dbReference type="CDD" id="cd00038">
    <property type="entry name" value="CAP_ED"/>
    <property type="match status" value="2"/>
</dbReference>
<dbReference type="SMART" id="SM00100">
    <property type="entry name" value="cNMP"/>
    <property type="match status" value="3"/>
</dbReference>
<dbReference type="GeneID" id="7842083"/>
<dbReference type="Gene3D" id="1.10.287.630">
    <property type="entry name" value="Helix hairpin bin"/>
    <property type="match status" value="1"/>
</dbReference>
<keyword evidence="4 9" id="KW-1133">Transmembrane helix</keyword>
<evidence type="ECO:0000313" key="12">
    <source>
        <dbReference type="Proteomes" id="UP000009168"/>
    </source>
</evidence>
<evidence type="ECO:0000256" key="4">
    <source>
        <dbReference type="ARBA" id="ARBA00022989"/>
    </source>
</evidence>
<dbReference type="RefSeq" id="XP_001027452.2">
    <property type="nucleotide sequence ID" value="XM_001027452.2"/>
</dbReference>
<feature type="transmembrane region" description="Helical" evidence="9">
    <location>
        <begin position="1785"/>
        <end position="1807"/>
    </location>
</feature>
<feature type="transmembrane region" description="Helical" evidence="9">
    <location>
        <begin position="43"/>
        <end position="67"/>
    </location>
</feature>
<feature type="domain" description="Cyclic nucleotide-binding" evidence="10">
    <location>
        <begin position="864"/>
        <end position="977"/>
    </location>
</feature>
<keyword evidence="8" id="KW-0175">Coiled coil</keyword>
<dbReference type="SUPFAM" id="SSF81324">
    <property type="entry name" value="Voltage-gated potassium channels"/>
    <property type="match status" value="4"/>
</dbReference>
<feature type="domain" description="Cyclic nucleotide-binding" evidence="10">
    <location>
        <begin position="2550"/>
        <end position="2668"/>
    </location>
</feature>
<dbReference type="Pfam" id="PF00520">
    <property type="entry name" value="Ion_trans"/>
    <property type="match status" value="2"/>
</dbReference>
<dbReference type="KEGG" id="tet:TTHERM_00647430"/>
<reference evidence="12" key="1">
    <citation type="journal article" date="2006" name="PLoS Biol.">
        <title>Macronuclear genome sequence of the ciliate Tetrahymena thermophila, a model eukaryote.</title>
        <authorList>
            <person name="Eisen J.A."/>
            <person name="Coyne R.S."/>
            <person name="Wu M."/>
            <person name="Wu D."/>
            <person name="Thiagarajan M."/>
            <person name="Wortman J.R."/>
            <person name="Badger J.H."/>
            <person name="Ren Q."/>
            <person name="Amedeo P."/>
            <person name="Jones K.M."/>
            <person name="Tallon L.J."/>
            <person name="Delcher A.L."/>
            <person name="Salzberg S.L."/>
            <person name="Silva J.C."/>
            <person name="Haas B.J."/>
            <person name="Majoros W.H."/>
            <person name="Farzad M."/>
            <person name="Carlton J.M."/>
            <person name="Smith R.K. Jr."/>
            <person name="Garg J."/>
            <person name="Pearlman R.E."/>
            <person name="Karrer K.M."/>
            <person name="Sun L."/>
            <person name="Manning G."/>
            <person name="Elde N.C."/>
            <person name="Turkewitz A.P."/>
            <person name="Asai D.J."/>
            <person name="Wilkes D.E."/>
            <person name="Wang Y."/>
            <person name="Cai H."/>
            <person name="Collins K."/>
            <person name="Stewart B.A."/>
            <person name="Lee S.R."/>
            <person name="Wilamowska K."/>
            <person name="Weinberg Z."/>
            <person name="Ruzzo W.L."/>
            <person name="Wloga D."/>
            <person name="Gaertig J."/>
            <person name="Frankel J."/>
            <person name="Tsao C.-C."/>
            <person name="Gorovsky M.A."/>
            <person name="Keeling P.J."/>
            <person name="Waller R.F."/>
            <person name="Patron N.J."/>
            <person name="Cherry J.M."/>
            <person name="Stover N.A."/>
            <person name="Krieger C.J."/>
            <person name="del Toro C."/>
            <person name="Ryder H.F."/>
            <person name="Williamson S.C."/>
            <person name="Barbeau R.A."/>
            <person name="Hamilton E.P."/>
            <person name="Orias E."/>
        </authorList>
    </citation>
    <scope>NUCLEOTIDE SEQUENCE [LARGE SCALE GENOMIC DNA]</scope>
    <source>
        <strain evidence="12">SB210</strain>
    </source>
</reference>
<proteinExistence type="predicted"/>
<dbReference type="InterPro" id="IPR014710">
    <property type="entry name" value="RmlC-like_jellyroll"/>
</dbReference>
<feature type="transmembrane region" description="Helical" evidence="9">
    <location>
        <begin position="2438"/>
        <end position="2460"/>
    </location>
</feature>
<feature type="domain" description="Cyclic nucleotide-binding" evidence="10">
    <location>
        <begin position="1896"/>
        <end position="1957"/>
    </location>
</feature>
<feature type="transmembrane region" description="Helical" evidence="9">
    <location>
        <begin position="568"/>
        <end position="588"/>
    </location>
</feature>
<feature type="transmembrane region" description="Helical" evidence="9">
    <location>
        <begin position="7"/>
        <end position="23"/>
    </location>
</feature>
<feature type="transmembrane region" description="Helical" evidence="9">
    <location>
        <begin position="2406"/>
        <end position="2426"/>
    </location>
</feature>
<dbReference type="GO" id="GO:0044877">
    <property type="term" value="F:protein-containing complex binding"/>
    <property type="evidence" value="ECO:0007669"/>
    <property type="project" value="TreeGrafter"/>
</dbReference>
<dbReference type="Pfam" id="PF00027">
    <property type="entry name" value="cNMP_binding"/>
    <property type="match status" value="2"/>
</dbReference>
<keyword evidence="7" id="KW-0407">Ion channel</keyword>
<evidence type="ECO:0000256" key="6">
    <source>
        <dbReference type="ARBA" id="ARBA00023136"/>
    </source>
</evidence>
<evidence type="ECO:0000256" key="3">
    <source>
        <dbReference type="ARBA" id="ARBA00022692"/>
    </source>
</evidence>
<comment type="subcellular location">
    <subcellularLocation>
        <location evidence="1">Membrane</location>
        <topology evidence="1">Multi-pass membrane protein</topology>
    </subcellularLocation>
</comment>
<name>I7MMY3_TETTS</name>
<evidence type="ECO:0000256" key="9">
    <source>
        <dbReference type="SAM" id="Phobius"/>
    </source>
</evidence>
<keyword evidence="6 9" id="KW-0472">Membrane</keyword>
<accession>I7MMY3</accession>
<dbReference type="OrthoDB" id="421831at2759"/>
<dbReference type="GO" id="GO:0016020">
    <property type="term" value="C:membrane"/>
    <property type="evidence" value="ECO:0007669"/>
    <property type="project" value="UniProtKB-SubCell"/>
</dbReference>